<proteinExistence type="predicted"/>
<comment type="caution">
    <text evidence="4">The sequence shown here is derived from an EMBL/GenBank/DDBJ whole genome shotgun (WGS) entry which is preliminary data.</text>
</comment>
<evidence type="ECO:0000313" key="5">
    <source>
        <dbReference type="Proteomes" id="UP000436181"/>
    </source>
</evidence>
<dbReference type="Pfam" id="PF01596">
    <property type="entry name" value="Methyltransf_3"/>
    <property type="match status" value="1"/>
</dbReference>
<dbReference type="Gene3D" id="3.40.50.150">
    <property type="entry name" value="Vaccinia Virus protein VP39"/>
    <property type="match status" value="1"/>
</dbReference>
<evidence type="ECO:0000256" key="1">
    <source>
        <dbReference type="ARBA" id="ARBA00022603"/>
    </source>
</evidence>
<dbReference type="SUPFAM" id="SSF53335">
    <property type="entry name" value="S-adenosyl-L-methionine-dependent methyltransferases"/>
    <property type="match status" value="1"/>
</dbReference>
<sequence length="230" mass="23920">MSYIETTRQSQDATVDNGSATATVLQALGAALEAAKEFGLDTPDAATAEFLEFTAARQAAAATQREHQPSAIIMSPASGVLGLLLARGFMAGSPVTGHLTCIEPDVTHQQLAKEAFSSAKLPSNAFRFLPSRPLDVVGRLTNDNYDIAIAECAVEDLAATAHSTLPALRPGGVLILLDSLMDGLVADGSRTDRDIVAARTADADIRAVEGAHVCRLPLGAGLTLITKVAE</sequence>
<keyword evidence="3" id="KW-0949">S-adenosyl-L-methionine</keyword>
<keyword evidence="1" id="KW-0489">Methyltransferase</keyword>
<evidence type="ECO:0000256" key="3">
    <source>
        <dbReference type="ARBA" id="ARBA00022691"/>
    </source>
</evidence>
<dbReference type="Proteomes" id="UP000436181">
    <property type="component" value="Unassembled WGS sequence"/>
</dbReference>
<reference evidence="4 5" key="1">
    <citation type="submission" date="2019-10" db="EMBL/GenBank/DDBJ databases">
        <title>Corynebacterium sp novel species isolated from the respiratory tract of Marmot.</title>
        <authorList>
            <person name="Zhang G."/>
        </authorList>
    </citation>
    <scope>NUCLEOTIDE SEQUENCE [LARGE SCALE GENOMIC DNA]</scope>
    <source>
        <strain evidence="4 5">336</strain>
    </source>
</reference>
<keyword evidence="5" id="KW-1185">Reference proteome</keyword>
<evidence type="ECO:0000313" key="4">
    <source>
        <dbReference type="EMBL" id="KAB3523646.1"/>
    </source>
</evidence>
<dbReference type="InterPro" id="IPR029063">
    <property type="entry name" value="SAM-dependent_MTases_sf"/>
</dbReference>
<protein>
    <submittedName>
        <fullName evidence="4">O-methyltransferase</fullName>
    </submittedName>
</protein>
<evidence type="ECO:0000256" key="2">
    <source>
        <dbReference type="ARBA" id="ARBA00022679"/>
    </source>
</evidence>
<accession>A0ABQ6VGV8</accession>
<dbReference type="InterPro" id="IPR002935">
    <property type="entry name" value="SAM_O-MeTrfase"/>
</dbReference>
<dbReference type="EMBL" id="WBZJ01000001">
    <property type="protein sequence ID" value="KAB3523646.1"/>
    <property type="molecule type" value="Genomic_DNA"/>
</dbReference>
<keyword evidence="2" id="KW-0808">Transferase</keyword>
<name>A0ABQ6VGV8_9CORY</name>
<gene>
    <name evidence="4" type="ORF">F8377_03275</name>
</gene>
<organism evidence="4 5">
    <name type="scientific">Corynebacterium zhongnanshanii</name>
    <dbReference type="NCBI Taxonomy" id="2768834"/>
    <lineage>
        <taxon>Bacteria</taxon>
        <taxon>Bacillati</taxon>
        <taxon>Actinomycetota</taxon>
        <taxon>Actinomycetes</taxon>
        <taxon>Mycobacteriales</taxon>
        <taxon>Corynebacteriaceae</taxon>
        <taxon>Corynebacterium</taxon>
    </lineage>
</organism>